<feature type="non-terminal residue" evidence="2">
    <location>
        <position position="1"/>
    </location>
</feature>
<dbReference type="InterPro" id="IPR036866">
    <property type="entry name" value="RibonucZ/Hydroxyglut_hydro"/>
</dbReference>
<dbReference type="PANTHER" id="PTHR15032">
    <property type="entry name" value="N-ACYL-PHOSPHATIDYLETHANOLAMINE-HYDROLYZING PHOSPHOLIPASE D"/>
    <property type="match status" value="1"/>
</dbReference>
<feature type="non-terminal residue" evidence="2">
    <location>
        <position position="249"/>
    </location>
</feature>
<dbReference type="GO" id="GO:0070292">
    <property type="term" value="P:N-acylphosphatidylethanolamine metabolic process"/>
    <property type="evidence" value="ECO:0007669"/>
    <property type="project" value="TreeGrafter"/>
</dbReference>
<dbReference type="GO" id="GO:0070290">
    <property type="term" value="F:N-acylphosphatidylethanolamine-specific phospholipase D activity"/>
    <property type="evidence" value="ECO:0007669"/>
    <property type="project" value="InterPro"/>
</dbReference>
<keyword evidence="3" id="KW-1185">Reference proteome</keyword>
<feature type="domain" description="Metallo-beta-lactamase" evidence="1">
    <location>
        <begin position="14"/>
        <end position="206"/>
    </location>
</feature>
<organism evidence="2 3">
    <name type="scientific">Thamnocephalis sphaerospora</name>
    <dbReference type="NCBI Taxonomy" id="78915"/>
    <lineage>
        <taxon>Eukaryota</taxon>
        <taxon>Fungi</taxon>
        <taxon>Fungi incertae sedis</taxon>
        <taxon>Zoopagomycota</taxon>
        <taxon>Zoopagomycotina</taxon>
        <taxon>Zoopagomycetes</taxon>
        <taxon>Zoopagales</taxon>
        <taxon>Sigmoideomycetaceae</taxon>
        <taxon>Thamnocephalis</taxon>
    </lineage>
</organism>
<dbReference type="SUPFAM" id="SSF56281">
    <property type="entry name" value="Metallo-hydrolase/oxidoreductase"/>
    <property type="match status" value="1"/>
</dbReference>
<gene>
    <name evidence="2" type="ORF">THASP1DRAFT_4504</name>
</gene>
<evidence type="ECO:0000313" key="2">
    <source>
        <dbReference type="EMBL" id="RKP05009.1"/>
    </source>
</evidence>
<accession>A0A4V1IVR8</accession>
<dbReference type="GO" id="GO:0070291">
    <property type="term" value="P:N-acylethanolamine metabolic process"/>
    <property type="evidence" value="ECO:0007669"/>
    <property type="project" value="TreeGrafter"/>
</dbReference>
<dbReference type="AlphaFoldDB" id="A0A4V1IVR8"/>
<evidence type="ECO:0000259" key="1">
    <source>
        <dbReference type="Pfam" id="PF12706"/>
    </source>
</evidence>
<sequence>LGQSTCLVQLEGVNILTDPVFSRCTINDYIGPKRLRPTPCQLDELQVDLVIVSHNHFDHLDANVVQQLSNTVTWVVPLGLRDWFARRGVIELDWWQEHRFADYPHLAITATPLQHWSGRTPFDVNGSLWCGFVVRGAQASFFHCGDTGYCAAFKEIGRRLGPVTLATIPIGSYAPRWYMAHQHIDPDDAVQIHQDLNVHLSVGVHWGTFLMSDEHYLEPPKRLRKALEARNLASDAFVTLDFGQTRAIA</sequence>
<dbReference type="PIRSF" id="PIRSF038896">
    <property type="entry name" value="NAPE-PLD"/>
    <property type="match status" value="1"/>
</dbReference>
<dbReference type="GO" id="GO:0005737">
    <property type="term" value="C:cytoplasm"/>
    <property type="evidence" value="ECO:0007669"/>
    <property type="project" value="TreeGrafter"/>
</dbReference>
<dbReference type="InterPro" id="IPR024884">
    <property type="entry name" value="NAPE-PLD"/>
</dbReference>
<proteinExistence type="predicted"/>
<reference evidence="3" key="1">
    <citation type="journal article" date="2018" name="Nat. Microbiol.">
        <title>Leveraging single-cell genomics to expand the fungal tree of life.</title>
        <authorList>
            <person name="Ahrendt S.R."/>
            <person name="Quandt C.A."/>
            <person name="Ciobanu D."/>
            <person name="Clum A."/>
            <person name="Salamov A."/>
            <person name="Andreopoulos B."/>
            <person name="Cheng J.F."/>
            <person name="Woyke T."/>
            <person name="Pelin A."/>
            <person name="Henrissat B."/>
            <person name="Reynolds N.K."/>
            <person name="Benny G.L."/>
            <person name="Smith M.E."/>
            <person name="James T.Y."/>
            <person name="Grigoriev I.V."/>
        </authorList>
    </citation>
    <scope>NUCLEOTIDE SEQUENCE [LARGE SCALE GENOMIC DNA]</scope>
    <source>
        <strain evidence="3">RSA 1356</strain>
    </source>
</reference>
<dbReference type="Proteomes" id="UP000271241">
    <property type="component" value="Unassembled WGS sequence"/>
</dbReference>
<dbReference type="STRING" id="78915.A0A4V1IVR8"/>
<dbReference type="EMBL" id="KZ993321">
    <property type="protein sequence ID" value="RKP05009.1"/>
    <property type="molecule type" value="Genomic_DNA"/>
</dbReference>
<dbReference type="OrthoDB" id="332863at2759"/>
<name>A0A4V1IVR8_9FUNG</name>
<dbReference type="InterPro" id="IPR001279">
    <property type="entry name" value="Metallo-B-lactamas"/>
</dbReference>
<protein>
    <submittedName>
        <fullName evidence="2">Beta-lactamase superfamily domain-containing protein</fullName>
    </submittedName>
</protein>
<dbReference type="Pfam" id="PF12706">
    <property type="entry name" value="Lactamase_B_2"/>
    <property type="match status" value="1"/>
</dbReference>
<dbReference type="GO" id="GO:0008270">
    <property type="term" value="F:zinc ion binding"/>
    <property type="evidence" value="ECO:0007669"/>
    <property type="project" value="InterPro"/>
</dbReference>
<evidence type="ECO:0000313" key="3">
    <source>
        <dbReference type="Proteomes" id="UP000271241"/>
    </source>
</evidence>
<dbReference type="PANTHER" id="PTHR15032:SF4">
    <property type="entry name" value="N-ACYL-PHOSPHATIDYLETHANOLAMINE-HYDROLYZING PHOSPHOLIPASE D"/>
    <property type="match status" value="1"/>
</dbReference>
<dbReference type="Gene3D" id="3.60.15.10">
    <property type="entry name" value="Ribonuclease Z/Hydroxyacylglutathione hydrolase-like"/>
    <property type="match status" value="1"/>
</dbReference>